<dbReference type="PANTHER" id="PTHR11439">
    <property type="entry name" value="GAG-POL-RELATED RETROTRANSPOSON"/>
    <property type="match status" value="1"/>
</dbReference>
<feature type="non-terminal residue" evidence="1">
    <location>
        <position position="1"/>
    </location>
</feature>
<gene>
    <name evidence="1" type="ORF">PHPALM_30098</name>
</gene>
<dbReference type="Proteomes" id="UP000237271">
    <property type="component" value="Unassembled WGS sequence"/>
</dbReference>
<accession>A0A2P4X5Z8</accession>
<protein>
    <submittedName>
        <fullName evidence="1">Integrase catalytic core protein</fullName>
    </submittedName>
</protein>
<dbReference type="EMBL" id="NCKW01016503">
    <property type="protein sequence ID" value="POM60962.1"/>
    <property type="molecule type" value="Genomic_DNA"/>
</dbReference>
<evidence type="ECO:0000313" key="2">
    <source>
        <dbReference type="Proteomes" id="UP000237271"/>
    </source>
</evidence>
<name>A0A2P4X5Z8_9STRA</name>
<keyword evidence="2" id="KW-1185">Reference proteome</keyword>
<evidence type="ECO:0000313" key="1">
    <source>
        <dbReference type="EMBL" id="POM60962.1"/>
    </source>
</evidence>
<dbReference type="AlphaFoldDB" id="A0A2P4X5Z8"/>
<sequence length="223" mass="24548">HDALTELLPVHGGAGFATVKTFQSLVGSLLWITRCTRPDVAFAVHKITWRTNAPTLGDWKLAKRVLCFLARTSTLKLHMKGNGGDNLRLDVVGYCDADYAGDKADRKSTTGGFVTVDGMAVSWVCKKQGGVSLSTMEAEYTAASVVTQELLGVRELLDEMKVSHEMSMQLIKFVGDFVRRGVLRAEYKAVSAPRILELRARIVTFEQLGPNILHVHCMVKTQP</sequence>
<organism evidence="1 2">
    <name type="scientific">Phytophthora palmivora</name>
    <dbReference type="NCBI Taxonomy" id="4796"/>
    <lineage>
        <taxon>Eukaryota</taxon>
        <taxon>Sar</taxon>
        <taxon>Stramenopiles</taxon>
        <taxon>Oomycota</taxon>
        <taxon>Peronosporomycetes</taxon>
        <taxon>Peronosporales</taxon>
        <taxon>Peronosporaceae</taxon>
        <taxon>Phytophthora</taxon>
    </lineage>
</organism>
<dbReference type="OrthoDB" id="128105at2759"/>
<comment type="caution">
    <text evidence="1">The sequence shown here is derived from an EMBL/GenBank/DDBJ whole genome shotgun (WGS) entry which is preliminary data.</text>
</comment>
<proteinExistence type="predicted"/>
<reference evidence="1 2" key="1">
    <citation type="journal article" date="2017" name="Genome Biol. Evol.">
        <title>Phytophthora megakarya and P. palmivora, closely related causal agents of cacao black pod rot, underwent increases in genome sizes and gene numbers by different mechanisms.</title>
        <authorList>
            <person name="Ali S.S."/>
            <person name="Shao J."/>
            <person name="Lary D.J."/>
            <person name="Kronmiller B."/>
            <person name="Shen D."/>
            <person name="Strem M.D."/>
            <person name="Amoako-Attah I."/>
            <person name="Akrofi A.Y."/>
            <person name="Begoude B.A."/>
            <person name="Ten Hoopen G.M."/>
            <person name="Coulibaly K."/>
            <person name="Kebe B.I."/>
            <person name="Melnick R.L."/>
            <person name="Guiltinan M.J."/>
            <person name="Tyler B.M."/>
            <person name="Meinhardt L.W."/>
            <person name="Bailey B.A."/>
        </authorList>
    </citation>
    <scope>NUCLEOTIDE SEQUENCE [LARGE SCALE GENOMIC DNA]</scope>
    <source>
        <strain evidence="2">sbr112.9</strain>
    </source>
</reference>
<dbReference type="PANTHER" id="PTHR11439:SF440">
    <property type="entry name" value="INTEGRASE CATALYTIC DOMAIN-CONTAINING PROTEIN"/>
    <property type="match status" value="1"/>
</dbReference>
<dbReference type="CDD" id="cd09272">
    <property type="entry name" value="RNase_HI_RT_Ty1"/>
    <property type="match status" value="1"/>
</dbReference>